<accession>A0A9J7KS16</accession>
<evidence type="ECO:0000256" key="2">
    <source>
        <dbReference type="SAM" id="SignalP"/>
    </source>
</evidence>
<dbReference type="RefSeq" id="XP_035669132.1">
    <property type="nucleotide sequence ID" value="XM_035813239.1"/>
</dbReference>
<gene>
    <name evidence="4" type="primary">LOC118411170</name>
</gene>
<dbReference type="Pfam" id="PF00811">
    <property type="entry name" value="Ependymin"/>
    <property type="match status" value="1"/>
</dbReference>
<dbReference type="GO" id="GO:0005509">
    <property type="term" value="F:calcium ion binding"/>
    <property type="evidence" value="ECO:0007669"/>
    <property type="project" value="InterPro"/>
</dbReference>
<dbReference type="AlphaFoldDB" id="A0A9J7KS16"/>
<dbReference type="GeneID" id="118411170"/>
<dbReference type="PANTHER" id="PTHR10697:SF13">
    <property type="entry name" value="RICIN B LECTIN DOMAIN-CONTAINING PROTEIN"/>
    <property type="match status" value="1"/>
</dbReference>
<protein>
    <submittedName>
        <fullName evidence="4">Uncharacterized protein LOC118411170</fullName>
    </submittedName>
</protein>
<reference evidence="3" key="1">
    <citation type="journal article" date="2020" name="Nat. Ecol. Evol.">
        <title>Deeply conserved synteny resolves early events in vertebrate evolution.</title>
        <authorList>
            <person name="Simakov O."/>
            <person name="Marletaz F."/>
            <person name="Yue J.X."/>
            <person name="O'Connell B."/>
            <person name="Jenkins J."/>
            <person name="Brandt A."/>
            <person name="Calef R."/>
            <person name="Tung C.H."/>
            <person name="Huang T.K."/>
            <person name="Schmutz J."/>
            <person name="Satoh N."/>
            <person name="Yu J.K."/>
            <person name="Putnam N.H."/>
            <person name="Green R.E."/>
            <person name="Rokhsar D.S."/>
        </authorList>
    </citation>
    <scope>NUCLEOTIDE SEQUENCE [LARGE SCALE GENOMIC DNA]</scope>
    <source>
        <strain evidence="3">S238N-H82</strain>
    </source>
</reference>
<proteinExistence type="inferred from homology"/>
<comment type="similarity">
    <text evidence="1">Belongs to the ependymin family.</text>
</comment>
<evidence type="ECO:0000313" key="3">
    <source>
        <dbReference type="Proteomes" id="UP000001554"/>
    </source>
</evidence>
<dbReference type="InterPro" id="IPR001299">
    <property type="entry name" value="Ependymin"/>
</dbReference>
<sequence>MPIIVVIAALLVVVCAENVDVPPRCCFAKTWEGTMATAQTAGSQGSMTTSMMVMSYDISIKKFALQEMNNKFRVVADYNKSTQYVITPDGKCTTSKLPSEMLTCIPDTATFIETVVYGGPHGMVLDKWALKLTEPGPLDVYLAVTRDTCVFVNEVIMGTISGGPLWQAIEFSNITYAIKDPSVFNVPSPPCPADQDLNMVTGKTSFFMGL</sequence>
<dbReference type="GO" id="GO:0005576">
    <property type="term" value="C:extracellular region"/>
    <property type="evidence" value="ECO:0007669"/>
    <property type="project" value="InterPro"/>
</dbReference>
<evidence type="ECO:0000256" key="1">
    <source>
        <dbReference type="ARBA" id="ARBA00010771"/>
    </source>
</evidence>
<dbReference type="PANTHER" id="PTHR10697">
    <property type="entry name" value="MAMMALIAN EPENDYMIN-RELATED PROTEIN 1"/>
    <property type="match status" value="1"/>
</dbReference>
<feature type="chain" id="PRO_5039905101" evidence="2">
    <location>
        <begin position="17"/>
        <end position="210"/>
    </location>
</feature>
<dbReference type="OMA" id="SMMVMSY"/>
<dbReference type="Proteomes" id="UP000001554">
    <property type="component" value="Chromosome 3"/>
</dbReference>
<keyword evidence="2" id="KW-0732">Signal</keyword>
<evidence type="ECO:0000313" key="4">
    <source>
        <dbReference type="RefSeq" id="XP_035669132.1"/>
    </source>
</evidence>
<name>A0A9J7KS16_BRAFL</name>
<organism evidence="3 4">
    <name type="scientific">Branchiostoma floridae</name>
    <name type="common">Florida lancelet</name>
    <name type="synonym">Amphioxus</name>
    <dbReference type="NCBI Taxonomy" id="7739"/>
    <lineage>
        <taxon>Eukaryota</taxon>
        <taxon>Metazoa</taxon>
        <taxon>Chordata</taxon>
        <taxon>Cephalochordata</taxon>
        <taxon>Leptocardii</taxon>
        <taxon>Amphioxiformes</taxon>
        <taxon>Branchiostomatidae</taxon>
        <taxon>Branchiostoma</taxon>
    </lineage>
</organism>
<feature type="signal peptide" evidence="2">
    <location>
        <begin position="1"/>
        <end position="16"/>
    </location>
</feature>
<keyword evidence="3" id="KW-1185">Reference proteome</keyword>
<dbReference type="GO" id="GO:0007160">
    <property type="term" value="P:cell-matrix adhesion"/>
    <property type="evidence" value="ECO:0007669"/>
    <property type="project" value="InterPro"/>
</dbReference>
<reference evidence="4" key="2">
    <citation type="submission" date="2025-08" db="UniProtKB">
        <authorList>
            <consortium name="RefSeq"/>
        </authorList>
    </citation>
    <scope>IDENTIFICATION</scope>
    <source>
        <strain evidence="4">S238N-H82</strain>
        <tissue evidence="4">Testes</tissue>
    </source>
</reference>
<dbReference type="GO" id="GO:0005764">
    <property type="term" value="C:lysosome"/>
    <property type="evidence" value="ECO:0000318"/>
    <property type="project" value="GO_Central"/>
</dbReference>
<dbReference type="KEGG" id="bfo:118411170"/>